<feature type="region of interest" description="Disordered" evidence="1">
    <location>
        <begin position="113"/>
        <end position="157"/>
    </location>
</feature>
<feature type="compositionally biased region" description="Polar residues" evidence="1">
    <location>
        <begin position="113"/>
        <end position="123"/>
    </location>
</feature>
<evidence type="ECO:0000256" key="2">
    <source>
        <dbReference type="SAM" id="Phobius"/>
    </source>
</evidence>
<dbReference type="Pfam" id="PF07963">
    <property type="entry name" value="N_methyl"/>
    <property type="match status" value="1"/>
</dbReference>
<name>A0A4Q7PSN5_9FIRM</name>
<sequence>MTDKMKNSNGFTLVELIVILVILAILAAIMTPALLGYIDSSKEKECGVNRKAFLMHWSTEKIADPERLLETVIDEWRDRIACPSGGIYSAVLDGDGDWGVRCSIHGDSFQGTEQVVSGESQVSKPVLPSVPETEPPIIPDTEENPPESETEEEGPKHEVEAVAGSWEELVRYLTEAAWSKTIQRGDMYIDRNNSLIIAVTTAEITREYVKNPENCTIIQSNVPPANFLKIHDFNAVTVFTAATLEPGKNNKGDFYYDEAAGKAYVASRNNIGEKPGASWDWVEVKTPAG</sequence>
<evidence type="ECO:0000313" key="4">
    <source>
        <dbReference type="Proteomes" id="UP000292927"/>
    </source>
</evidence>
<gene>
    <name evidence="3" type="ORF">EV209_0411</name>
</gene>
<organism evidence="3 4">
    <name type="scientific">Cuneatibacter caecimuris</name>
    <dbReference type="NCBI Taxonomy" id="1796618"/>
    <lineage>
        <taxon>Bacteria</taxon>
        <taxon>Bacillati</taxon>
        <taxon>Bacillota</taxon>
        <taxon>Clostridia</taxon>
        <taxon>Lachnospirales</taxon>
        <taxon>Lachnospiraceae</taxon>
        <taxon>Cuneatibacter</taxon>
    </lineage>
</organism>
<dbReference type="Proteomes" id="UP000292927">
    <property type="component" value="Unassembled WGS sequence"/>
</dbReference>
<evidence type="ECO:0000313" key="3">
    <source>
        <dbReference type="EMBL" id="RZT02300.1"/>
    </source>
</evidence>
<dbReference type="InterPro" id="IPR012902">
    <property type="entry name" value="N_methyl_site"/>
</dbReference>
<keyword evidence="4" id="KW-1185">Reference proteome</keyword>
<dbReference type="RefSeq" id="WP_130432553.1">
    <property type="nucleotide sequence ID" value="NZ_SGXF01000001.1"/>
</dbReference>
<dbReference type="InterPro" id="IPR045584">
    <property type="entry name" value="Pilin-like"/>
</dbReference>
<dbReference type="Gene3D" id="3.30.700.10">
    <property type="entry name" value="Glycoprotein, Type 4 Pilin"/>
    <property type="match status" value="1"/>
</dbReference>
<reference evidence="3 4" key="1">
    <citation type="submission" date="2019-02" db="EMBL/GenBank/DDBJ databases">
        <title>Genomic Encyclopedia of Type Strains, Phase IV (KMG-IV): sequencing the most valuable type-strain genomes for metagenomic binning, comparative biology and taxonomic classification.</title>
        <authorList>
            <person name="Goeker M."/>
        </authorList>
    </citation>
    <scope>NUCLEOTIDE SEQUENCE [LARGE SCALE GENOMIC DNA]</scope>
    <source>
        <strain evidence="3 4">DSM 29486</strain>
    </source>
</reference>
<feature type="transmembrane region" description="Helical" evidence="2">
    <location>
        <begin position="12"/>
        <end position="38"/>
    </location>
</feature>
<accession>A0A4Q7PSN5</accession>
<comment type="caution">
    <text evidence="3">The sequence shown here is derived from an EMBL/GenBank/DDBJ whole genome shotgun (WGS) entry which is preliminary data.</text>
</comment>
<dbReference type="AlphaFoldDB" id="A0A4Q7PSN5"/>
<proteinExistence type="predicted"/>
<feature type="compositionally biased region" description="Acidic residues" evidence="1">
    <location>
        <begin position="140"/>
        <end position="152"/>
    </location>
</feature>
<keyword evidence="2" id="KW-0812">Transmembrane</keyword>
<keyword evidence="2" id="KW-1133">Transmembrane helix</keyword>
<evidence type="ECO:0000256" key="1">
    <source>
        <dbReference type="SAM" id="MobiDB-lite"/>
    </source>
</evidence>
<protein>
    <submittedName>
        <fullName evidence="3">Prepilin-type N-terminal cleavage/methylation domain-containing protein</fullName>
    </submittedName>
</protein>
<dbReference type="NCBIfam" id="TIGR02532">
    <property type="entry name" value="IV_pilin_GFxxxE"/>
    <property type="match status" value="1"/>
</dbReference>
<keyword evidence="2" id="KW-0472">Membrane</keyword>
<dbReference type="EMBL" id="SGXF01000001">
    <property type="protein sequence ID" value="RZT02300.1"/>
    <property type="molecule type" value="Genomic_DNA"/>
</dbReference>
<dbReference type="SUPFAM" id="SSF54523">
    <property type="entry name" value="Pili subunits"/>
    <property type="match status" value="1"/>
</dbReference>